<keyword evidence="2" id="KW-0813">Transport</keyword>
<evidence type="ECO:0000256" key="6">
    <source>
        <dbReference type="SAM" id="MobiDB-lite"/>
    </source>
</evidence>
<evidence type="ECO:0000313" key="10">
    <source>
        <dbReference type="Proteomes" id="UP000240542"/>
    </source>
</evidence>
<evidence type="ECO:0000256" key="3">
    <source>
        <dbReference type="ARBA" id="ARBA00022692"/>
    </source>
</evidence>
<sequence>MPTPHTRVHTGLRTVVVAPPPHRPALPPPAPRPARPGAAAEPRGNAAAARGVAHGMAPTPSDPPAPGVRARDPRTAVLIGLMTAVALAAIDSTIVATAVPSIVGDLGSYTLYPWMFSGFLLTQAVSIPFYARLADTYGRKPLLLVGTAVFLAASVLAGAAWSMEALIAGRVLQGVGAGAIGSISMTIAGDLYPVAERGRANAALSSVWGISAVLGPAVGGLFSDLVSWRWIFLVNIPVGLVALWLVHRNFTEVVGERPNRARLDVGGAVLLLTGATLIMLGLLESGTRWAWGSVPSTAVLAAGAAATAAFAWWENRAAAPMMPPRLWTRRVFIGVNTANAAVGVLLIAPVTMLPTFAQGVLGAGAAVAGFVVSAQSIGWPAASSLSAHLYMRAGFRQTALLGVLFTLTAGTMLLFVDEGTALGYIALCCLVQGAGLGLLSTSTVVGVQSLVPWDERGVVTGAAMFSRSVGSAVGAAVFGAVANSTLSTWFAGAPERIRGALPQGVDEAGAVLARADDPEVLRYVQEGLTLATHRVFLGLLVVSAVAFVALAATARRWEPHHVRPRERG</sequence>
<evidence type="ECO:0000256" key="1">
    <source>
        <dbReference type="ARBA" id="ARBA00004429"/>
    </source>
</evidence>
<feature type="domain" description="Major facilitator superfamily (MFS) profile" evidence="8">
    <location>
        <begin position="77"/>
        <end position="555"/>
    </location>
</feature>
<evidence type="ECO:0000313" key="9">
    <source>
        <dbReference type="EMBL" id="PSK97189.1"/>
    </source>
</evidence>
<reference evidence="9 10" key="1">
    <citation type="submission" date="2018-03" db="EMBL/GenBank/DDBJ databases">
        <title>Genomic Encyclopedia of Archaeal and Bacterial Type Strains, Phase II (KMG-II): from individual species to whole genera.</title>
        <authorList>
            <person name="Goeker M."/>
        </authorList>
    </citation>
    <scope>NUCLEOTIDE SEQUENCE [LARGE SCALE GENOMIC DNA]</scope>
    <source>
        <strain evidence="9 10">DSM 45312</strain>
    </source>
</reference>
<feature type="compositionally biased region" description="Low complexity" evidence="6">
    <location>
        <begin position="35"/>
        <end position="57"/>
    </location>
</feature>
<dbReference type="PANTHER" id="PTHR23501:SF191">
    <property type="entry name" value="VACUOLAR BASIC AMINO ACID TRANSPORTER 4"/>
    <property type="match status" value="1"/>
</dbReference>
<feature type="transmembrane region" description="Helical" evidence="7">
    <location>
        <begin position="76"/>
        <end position="99"/>
    </location>
</feature>
<feature type="transmembrane region" description="Helical" evidence="7">
    <location>
        <begin position="422"/>
        <end position="447"/>
    </location>
</feature>
<dbReference type="InterPro" id="IPR011701">
    <property type="entry name" value="MFS"/>
</dbReference>
<feature type="transmembrane region" description="Helical" evidence="7">
    <location>
        <begin position="331"/>
        <end position="350"/>
    </location>
</feature>
<comment type="subcellular location">
    <subcellularLocation>
        <location evidence="1">Cell inner membrane</location>
        <topology evidence="1">Multi-pass membrane protein</topology>
    </subcellularLocation>
</comment>
<dbReference type="AlphaFoldDB" id="A0A2P8DJ43"/>
<evidence type="ECO:0000256" key="2">
    <source>
        <dbReference type="ARBA" id="ARBA00022448"/>
    </source>
</evidence>
<feature type="region of interest" description="Disordered" evidence="6">
    <location>
        <begin position="1"/>
        <end position="70"/>
    </location>
</feature>
<feature type="transmembrane region" description="Helical" evidence="7">
    <location>
        <begin position="398"/>
        <end position="416"/>
    </location>
</feature>
<feature type="compositionally biased region" description="Basic residues" evidence="6">
    <location>
        <begin position="1"/>
        <end position="10"/>
    </location>
</feature>
<keyword evidence="3 7" id="KW-0812">Transmembrane</keyword>
<comment type="caution">
    <text evidence="9">The sequence shown here is derived from an EMBL/GenBank/DDBJ whole genome shotgun (WGS) entry which is preliminary data.</text>
</comment>
<evidence type="ECO:0000256" key="7">
    <source>
        <dbReference type="SAM" id="Phobius"/>
    </source>
</evidence>
<gene>
    <name evidence="9" type="ORF">CLV63_109193</name>
</gene>
<feature type="transmembrane region" description="Helical" evidence="7">
    <location>
        <begin position="265"/>
        <end position="283"/>
    </location>
</feature>
<feature type="transmembrane region" description="Helical" evidence="7">
    <location>
        <begin position="356"/>
        <end position="377"/>
    </location>
</feature>
<evidence type="ECO:0000259" key="8">
    <source>
        <dbReference type="PROSITE" id="PS50850"/>
    </source>
</evidence>
<accession>A0A2P8DJ43</accession>
<dbReference type="GO" id="GO:0005886">
    <property type="term" value="C:plasma membrane"/>
    <property type="evidence" value="ECO:0007669"/>
    <property type="project" value="UniProtKB-SubCell"/>
</dbReference>
<keyword evidence="5 7" id="KW-0472">Membrane</keyword>
<dbReference type="GO" id="GO:0022857">
    <property type="term" value="F:transmembrane transporter activity"/>
    <property type="evidence" value="ECO:0007669"/>
    <property type="project" value="InterPro"/>
</dbReference>
<dbReference type="Gene3D" id="1.20.1720.10">
    <property type="entry name" value="Multidrug resistance protein D"/>
    <property type="match status" value="1"/>
</dbReference>
<feature type="transmembrane region" description="Helical" evidence="7">
    <location>
        <begin position="200"/>
        <end position="222"/>
    </location>
</feature>
<feature type="transmembrane region" description="Helical" evidence="7">
    <location>
        <begin position="459"/>
        <end position="482"/>
    </location>
</feature>
<keyword evidence="10" id="KW-1185">Reference proteome</keyword>
<feature type="transmembrane region" description="Helical" evidence="7">
    <location>
        <begin position="111"/>
        <end position="130"/>
    </location>
</feature>
<protein>
    <submittedName>
        <fullName evidence="9">EmrB/QacA subfamily drug resistance transporter</fullName>
    </submittedName>
</protein>
<proteinExistence type="predicted"/>
<feature type="compositionally biased region" description="Pro residues" evidence="6">
    <location>
        <begin position="18"/>
        <end position="34"/>
    </location>
</feature>
<feature type="transmembrane region" description="Helical" evidence="7">
    <location>
        <begin position="228"/>
        <end position="245"/>
    </location>
</feature>
<dbReference type="PANTHER" id="PTHR23501">
    <property type="entry name" value="MAJOR FACILITATOR SUPERFAMILY"/>
    <property type="match status" value="1"/>
</dbReference>
<dbReference type="Gene3D" id="1.20.1250.20">
    <property type="entry name" value="MFS general substrate transporter like domains"/>
    <property type="match status" value="1"/>
</dbReference>
<dbReference type="EMBL" id="PYGA01000009">
    <property type="protein sequence ID" value="PSK97189.1"/>
    <property type="molecule type" value="Genomic_DNA"/>
</dbReference>
<keyword evidence="4 7" id="KW-1133">Transmembrane helix</keyword>
<evidence type="ECO:0000256" key="5">
    <source>
        <dbReference type="ARBA" id="ARBA00023136"/>
    </source>
</evidence>
<dbReference type="InterPro" id="IPR020846">
    <property type="entry name" value="MFS_dom"/>
</dbReference>
<feature type="transmembrane region" description="Helical" evidence="7">
    <location>
        <begin position="535"/>
        <end position="554"/>
    </location>
</feature>
<name>A0A2P8DJ43_9ACTN</name>
<organism evidence="9 10">
    <name type="scientific">Murinocardiopsis flavida</name>
    <dbReference type="NCBI Taxonomy" id="645275"/>
    <lineage>
        <taxon>Bacteria</taxon>
        <taxon>Bacillati</taxon>
        <taxon>Actinomycetota</taxon>
        <taxon>Actinomycetes</taxon>
        <taxon>Streptosporangiales</taxon>
        <taxon>Nocardiopsidaceae</taxon>
        <taxon>Murinocardiopsis</taxon>
    </lineage>
</organism>
<dbReference type="Pfam" id="PF07690">
    <property type="entry name" value="MFS_1"/>
    <property type="match status" value="1"/>
</dbReference>
<feature type="transmembrane region" description="Helical" evidence="7">
    <location>
        <begin position="142"/>
        <end position="161"/>
    </location>
</feature>
<dbReference type="PROSITE" id="PS50850">
    <property type="entry name" value="MFS"/>
    <property type="match status" value="1"/>
</dbReference>
<feature type="transmembrane region" description="Helical" evidence="7">
    <location>
        <begin position="289"/>
        <end position="311"/>
    </location>
</feature>
<feature type="transmembrane region" description="Helical" evidence="7">
    <location>
        <begin position="167"/>
        <end position="188"/>
    </location>
</feature>
<evidence type="ECO:0000256" key="4">
    <source>
        <dbReference type="ARBA" id="ARBA00022989"/>
    </source>
</evidence>
<dbReference type="InterPro" id="IPR036259">
    <property type="entry name" value="MFS_trans_sf"/>
</dbReference>
<dbReference type="SUPFAM" id="SSF103473">
    <property type="entry name" value="MFS general substrate transporter"/>
    <property type="match status" value="1"/>
</dbReference>
<dbReference type="Proteomes" id="UP000240542">
    <property type="component" value="Unassembled WGS sequence"/>
</dbReference>